<gene>
    <name evidence="1" type="ORF">F4827_004159</name>
</gene>
<evidence type="ECO:0000313" key="1">
    <source>
        <dbReference type="EMBL" id="MBB6104300.1"/>
    </source>
</evidence>
<keyword evidence="2" id="KW-1185">Reference proteome</keyword>
<dbReference type="AlphaFoldDB" id="A0A7W9U1P6"/>
<dbReference type="Proteomes" id="UP000571554">
    <property type="component" value="Unassembled WGS sequence"/>
</dbReference>
<evidence type="ECO:0000313" key="2">
    <source>
        <dbReference type="Proteomes" id="UP000571554"/>
    </source>
</evidence>
<sequence>MRDLTLGQVTDPSRLVEFDRKTHVGLNHLARSAAKLIQLSRYKSASFTRSCSPRIADPRLLSFVPATHNCLSASCLQPEGVDA</sequence>
<comment type="caution">
    <text evidence="1">The sequence shown here is derived from an EMBL/GenBank/DDBJ whole genome shotgun (WGS) entry which is preliminary data.</text>
</comment>
<proteinExistence type="predicted"/>
<reference evidence="1 2" key="1">
    <citation type="submission" date="2020-08" db="EMBL/GenBank/DDBJ databases">
        <title>Above-ground endophytic microbial communities from plants in different locations in the United States.</title>
        <authorList>
            <person name="Frank C."/>
        </authorList>
    </citation>
    <scope>NUCLEOTIDE SEQUENCE [LARGE SCALE GENOMIC DNA]</scope>
    <source>
        <strain evidence="1 2">WP4_2_2</strain>
    </source>
</reference>
<accession>A0A7W9U1P6</accession>
<protein>
    <submittedName>
        <fullName evidence="1">Uncharacterized protein</fullName>
    </submittedName>
</protein>
<dbReference type="EMBL" id="JACHBW010000012">
    <property type="protein sequence ID" value="MBB6104300.1"/>
    <property type="molecule type" value="Genomic_DNA"/>
</dbReference>
<name>A0A7W9U1P6_9BURK</name>
<organism evidence="1 2">
    <name type="scientific">Paraburkholderia bannensis</name>
    <dbReference type="NCBI Taxonomy" id="765414"/>
    <lineage>
        <taxon>Bacteria</taxon>
        <taxon>Pseudomonadati</taxon>
        <taxon>Pseudomonadota</taxon>
        <taxon>Betaproteobacteria</taxon>
        <taxon>Burkholderiales</taxon>
        <taxon>Burkholderiaceae</taxon>
        <taxon>Paraburkholderia</taxon>
    </lineage>
</organism>